<dbReference type="SUPFAM" id="SSF46894">
    <property type="entry name" value="C-terminal effector domain of the bipartite response regulators"/>
    <property type="match status" value="1"/>
</dbReference>
<evidence type="ECO:0000313" key="6">
    <source>
        <dbReference type="EMBL" id="MDK2598188.1"/>
    </source>
</evidence>
<dbReference type="SMART" id="SM00862">
    <property type="entry name" value="Trans_reg_C"/>
    <property type="match status" value="1"/>
</dbReference>
<proteinExistence type="predicted"/>
<dbReference type="PROSITE" id="PS51755">
    <property type="entry name" value="OMPR_PHOB"/>
    <property type="match status" value="1"/>
</dbReference>
<dbReference type="Pfam" id="PF00486">
    <property type="entry name" value="Trans_reg_C"/>
    <property type="match status" value="1"/>
</dbReference>
<keyword evidence="1 2" id="KW-0238">DNA-binding</keyword>
<evidence type="ECO:0000256" key="2">
    <source>
        <dbReference type="PROSITE-ProRule" id="PRU01091"/>
    </source>
</evidence>
<feature type="DNA-binding region" description="OmpR/PhoB-type" evidence="2">
    <location>
        <begin position="5"/>
        <end position="104"/>
    </location>
</feature>
<feature type="domain" description="OmpR/PhoB-type" evidence="5">
    <location>
        <begin position="5"/>
        <end position="104"/>
    </location>
</feature>
<keyword evidence="4" id="KW-1133">Transmembrane helix</keyword>
<dbReference type="EMBL" id="JASJUT010000015">
    <property type="protein sequence ID" value="MDK2598188.1"/>
    <property type="molecule type" value="Genomic_DNA"/>
</dbReference>
<evidence type="ECO:0000256" key="4">
    <source>
        <dbReference type="SAM" id="Phobius"/>
    </source>
</evidence>
<evidence type="ECO:0000256" key="3">
    <source>
        <dbReference type="SAM" id="MobiDB-lite"/>
    </source>
</evidence>
<dbReference type="Gene3D" id="2.120.10.30">
    <property type="entry name" value="TolB, C-terminal domain"/>
    <property type="match status" value="2"/>
</dbReference>
<dbReference type="CDD" id="cd00383">
    <property type="entry name" value="trans_reg_C"/>
    <property type="match status" value="1"/>
</dbReference>
<evidence type="ECO:0000313" key="7">
    <source>
        <dbReference type="Proteomes" id="UP001231915"/>
    </source>
</evidence>
<evidence type="ECO:0000256" key="1">
    <source>
        <dbReference type="ARBA" id="ARBA00023125"/>
    </source>
</evidence>
<evidence type="ECO:0000259" key="5">
    <source>
        <dbReference type="PROSITE" id="PS51755"/>
    </source>
</evidence>
<protein>
    <submittedName>
        <fullName evidence="6">Winged helix-turn-helix domain-containing protein</fullName>
    </submittedName>
</protein>
<gene>
    <name evidence="6" type="ORF">QNM18_24335</name>
</gene>
<name>A0ABT7ET50_9GAMM</name>
<feature type="transmembrane region" description="Helical" evidence="4">
    <location>
        <begin position="144"/>
        <end position="163"/>
    </location>
</feature>
<keyword evidence="4" id="KW-0812">Transmembrane</keyword>
<sequence>MQKDSNRASLGEFVVDLEQGLLFLNGEEISVEPKVMELLLYLYHCRGRYVTVEELHEHVWADRVVTDTAVRGTVKKLRVALKDDDLHNPKYIKSVAKRGYKLICESSILDESRDETLTPTIEEPEAAPSISERTTQPKSNKQRYTIWLTCAVIIVVTCIYIVIQQSSSRLDFIGEKLLTEYKGEKKSVAVSSDGRFVAFTGRNLENELSQVYLLDKQDDSVRQLTTKAINARFVSFAQNDKVLLFSDTITGASSLKLLPLTVSDPESAMITLFDEQYLISGIQPGRVPSEVIVQLANKAESRLMIYAVDLETLQKTRLVAPSHSDQYIWGGTVSPDKKKLMTIVMKPDSYQLVILNFESQQERVLSETSAQVHGAVWLNDEQILMLDRDALNIVDVHTGAMQVVLQNQGDLITDIAVDNNGGVVAIKKSQVRADRLYIERSFADAGAVSRVIDTAPEVTSMMFDPENENMRWVRIKKNNINYIAHLNINTEQQTIHYETKKRLELLDSAPNNKYLLVKEGHRLAIFSVENNHIHYLTADSGLSSDGVFIRNGEEVLFGVQVAGEWEIQRFNISTSTIDVFLRGYMSIRSSKNGFVAADGSGDLYHLDSDLKVLEAMEHRIGLQLITRWHVKQNSVIWSDYDYLKSYVHHVDLVTKKHSVIEDLFLSMYPRTSTDHLGEHIVYLSVQINNSAIQQLYFE</sequence>
<dbReference type="Proteomes" id="UP001231915">
    <property type="component" value="Unassembled WGS sequence"/>
</dbReference>
<dbReference type="InterPro" id="IPR011042">
    <property type="entry name" value="6-blade_b-propeller_TolB-like"/>
</dbReference>
<feature type="region of interest" description="Disordered" evidence="3">
    <location>
        <begin position="114"/>
        <end position="136"/>
    </location>
</feature>
<keyword evidence="4" id="KW-0472">Membrane</keyword>
<dbReference type="InterPro" id="IPR016032">
    <property type="entry name" value="Sig_transdc_resp-reg_C-effctor"/>
</dbReference>
<accession>A0ABT7ET50</accession>
<reference evidence="6 7" key="1">
    <citation type="submission" date="2023-05" db="EMBL/GenBank/DDBJ databases">
        <title>Pseudoalteromonas ardens sp. nov., Pseudoalteromonas obscura sp. nov., and Pseudoalteromonas umbrosa sp. nov., isolated from the coral Montipora capitata.</title>
        <authorList>
            <person name="Thomas E.M."/>
            <person name="Smith E.M."/>
            <person name="Papke E."/>
            <person name="Shlafstein M.D."/>
            <person name="Oline D.K."/>
            <person name="Videau P."/>
            <person name="Saw J.H."/>
            <person name="Strangman W.K."/>
            <person name="Ushijima B."/>
        </authorList>
    </citation>
    <scope>NUCLEOTIDE SEQUENCE [LARGE SCALE GENOMIC DNA]</scope>
    <source>
        <strain evidence="6 7">P94</strain>
    </source>
</reference>
<comment type="caution">
    <text evidence="6">The sequence shown here is derived from an EMBL/GenBank/DDBJ whole genome shotgun (WGS) entry which is preliminary data.</text>
</comment>
<dbReference type="SUPFAM" id="SSF82171">
    <property type="entry name" value="DPP6 N-terminal domain-like"/>
    <property type="match status" value="1"/>
</dbReference>
<dbReference type="InterPro" id="IPR036388">
    <property type="entry name" value="WH-like_DNA-bd_sf"/>
</dbReference>
<keyword evidence="7" id="KW-1185">Reference proteome</keyword>
<dbReference type="InterPro" id="IPR001867">
    <property type="entry name" value="OmpR/PhoB-type_DNA-bd"/>
</dbReference>
<dbReference type="Gene3D" id="1.10.10.10">
    <property type="entry name" value="Winged helix-like DNA-binding domain superfamily/Winged helix DNA-binding domain"/>
    <property type="match status" value="1"/>
</dbReference>
<organism evidence="6 7">
    <name type="scientific">Pseudoalteromonas obscura</name>
    <dbReference type="NCBI Taxonomy" id="3048491"/>
    <lineage>
        <taxon>Bacteria</taxon>
        <taxon>Pseudomonadati</taxon>
        <taxon>Pseudomonadota</taxon>
        <taxon>Gammaproteobacteria</taxon>
        <taxon>Alteromonadales</taxon>
        <taxon>Pseudoalteromonadaceae</taxon>
        <taxon>Pseudoalteromonas</taxon>
    </lineage>
</organism>